<dbReference type="InterPro" id="IPR035681">
    <property type="entry name" value="ComA-like_MBL"/>
</dbReference>
<evidence type="ECO:0000259" key="1">
    <source>
        <dbReference type="SMART" id="SM00849"/>
    </source>
</evidence>
<dbReference type="SUPFAM" id="SSF56281">
    <property type="entry name" value="Metallo-hydrolase/oxidoreductase"/>
    <property type="match status" value="1"/>
</dbReference>
<dbReference type="SMART" id="SM00849">
    <property type="entry name" value="Lactamase_B"/>
    <property type="match status" value="1"/>
</dbReference>
<dbReference type="Proteomes" id="UP000064967">
    <property type="component" value="Chromosome"/>
</dbReference>
<sequence length="316" mass="33826">MVSMGESCDVCGSGAELRVHFYDVAQALAALVDLPDGRRILVDTADSPDRDYCGTACSRAHAHLMDQLTRDLGADPIDLVWITHPHSDHIGGAKDVLAQFRVRHYVDNGRDADDAEIGAVHDEATSRGVPLSVVEPGHQELALEGAGDLKITAIAPSSWLPSCKTDRNACSILLRIDYCQSSILFTGDAEIAEEELVDPRGPATLLQVGHHGSNTSSGAAFLERVQPKYAVISAGRPGEGINNSYCHPRAETVRALTDALGGSGARTLRAFDSSFSCHDEPPESWSDVPASDRLWATERDGDVVLATTGDGVFKKR</sequence>
<dbReference type="STRING" id="1391654.AKJ09_00332"/>
<dbReference type="PANTHER" id="PTHR30619:SF1">
    <property type="entry name" value="RECOMBINATION PROTEIN 2"/>
    <property type="match status" value="1"/>
</dbReference>
<organism evidence="2 3">
    <name type="scientific">Labilithrix luteola</name>
    <dbReference type="NCBI Taxonomy" id="1391654"/>
    <lineage>
        <taxon>Bacteria</taxon>
        <taxon>Pseudomonadati</taxon>
        <taxon>Myxococcota</taxon>
        <taxon>Polyangia</taxon>
        <taxon>Polyangiales</taxon>
        <taxon>Labilitrichaceae</taxon>
        <taxon>Labilithrix</taxon>
    </lineage>
</organism>
<dbReference type="AlphaFoldDB" id="A0A0K1PJE4"/>
<dbReference type="Gene3D" id="3.60.15.10">
    <property type="entry name" value="Ribonuclease Z/Hydroxyacylglutathione hydrolase-like"/>
    <property type="match status" value="1"/>
</dbReference>
<gene>
    <name evidence="2" type="ORF">AKJ09_00332</name>
</gene>
<reference evidence="2 3" key="1">
    <citation type="submission" date="2015-08" db="EMBL/GenBank/DDBJ databases">
        <authorList>
            <person name="Babu N.S."/>
            <person name="Beckwith C.J."/>
            <person name="Beseler K.G."/>
            <person name="Brison A."/>
            <person name="Carone J.V."/>
            <person name="Caskin T.P."/>
            <person name="Diamond M."/>
            <person name="Durham M.E."/>
            <person name="Foxe J.M."/>
            <person name="Go M."/>
            <person name="Henderson B.A."/>
            <person name="Jones I.B."/>
            <person name="McGettigan J.A."/>
            <person name="Micheletti S.J."/>
            <person name="Nasrallah M.E."/>
            <person name="Ortiz D."/>
            <person name="Piller C.R."/>
            <person name="Privatt S.R."/>
            <person name="Schneider S.L."/>
            <person name="Sharp S."/>
            <person name="Smith T.C."/>
            <person name="Stanton J.D."/>
            <person name="Ullery H.E."/>
            <person name="Wilson R.J."/>
            <person name="Serrano M.G."/>
            <person name="Buck G."/>
            <person name="Lee V."/>
            <person name="Wang Y."/>
            <person name="Carvalho R."/>
            <person name="Voegtly L."/>
            <person name="Shi R."/>
            <person name="Duckworth R."/>
            <person name="Johnson A."/>
            <person name="Loviza R."/>
            <person name="Walstead R."/>
            <person name="Shah Z."/>
            <person name="Kiflezghi M."/>
            <person name="Wade K."/>
            <person name="Ball S.L."/>
            <person name="Bradley K.W."/>
            <person name="Asai D.J."/>
            <person name="Bowman C.A."/>
            <person name="Russell D.A."/>
            <person name="Pope W.H."/>
            <person name="Jacobs-Sera D."/>
            <person name="Hendrix R.W."/>
            <person name="Hatfull G.F."/>
        </authorList>
    </citation>
    <scope>NUCLEOTIDE SEQUENCE [LARGE SCALE GENOMIC DNA]</scope>
    <source>
        <strain evidence="2 3">DSM 27648</strain>
    </source>
</reference>
<dbReference type="KEGG" id="llu:AKJ09_00332"/>
<evidence type="ECO:0000313" key="2">
    <source>
        <dbReference type="EMBL" id="AKU93668.1"/>
    </source>
</evidence>
<dbReference type="Pfam" id="PF00753">
    <property type="entry name" value="Lactamase_B"/>
    <property type="match status" value="1"/>
</dbReference>
<evidence type="ECO:0000313" key="3">
    <source>
        <dbReference type="Proteomes" id="UP000064967"/>
    </source>
</evidence>
<keyword evidence="3" id="KW-1185">Reference proteome</keyword>
<dbReference type="PANTHER" id="PTHR30619">
    <property type="entry name" value="DNA INTERNALIZATION/COMPETENCE PROTEIN COMEC/REC2"/>
    <property type="match status" value="1"/>
</dbReference>
<accession>A0A0K1PJE4</accession>
<dbReference type="CDD" id="cd07731">
    <property type="entry name" value="ComA-like_MBL-fold"/>
    <property type="match status" value="1"/>
</dbReference>
<proteinExistence type="predicted"/>
<dbReference type="EMBL" id="CP012333">
    <property type="protein sequence ID" value="AKU93668.1"/>
    <property type="molecule type" value="Genomic_DNA"/>
</dbReference>
<dbReference type="InterPro" id="IPR036866">
    <property type="entry name" value="RibonucZ/Hydroxyglut_hydro"/>
</dbReference>
<name>A0A0K1PJE4_9BACT</name>
<dbReference type="InterPro" id="IPR001279">
    <property type="entry name" value="Metallo-B-lactamas"/>
</dbReference>
<feature type="domain" description="Metallo-beta-lactamase" evidence="1">
    <location>
        <begin position="26"/>
        <end position="236"/>
    </location>
</feature>
<protein>
    <submittedName>
        <fullName evidence="2">Competence protein ComEC/Rec2-related protein</fullName>
    </submittedName>
</protein>
<dbReference type="InterPro" id="IPR052159">
    <property type="entry name" value="Competence_DNA_uptake"/>
</dbReference>